<dbReference type="AlphaFoldDB" id="A0AAW6RH69"/>
<evidence type="ECO:0000313" key="2">
    <source>
        <dbReference type="EMBL" id="MDG9699479.1"/>
    </source>
</evidence>
<dbReference type="Pfam" id="PF01850">
    <property type="entry name" value="PIN"/>
    <property type="match status" value="1"/>
</dbReference>
<organism evidence="2 3">
    <name type="scientific">Ottowia cancrivicina</name>
    <dbReference type="NCBI Taxonomy" id="3040346"/>
    <lineage>
        <taxon>Bacteria</taxon>
        <taxon>Pseudomonadati</taxon>
        <taxon>Pseudomonadota</taxon>
        <taxon>Betaproteobacteria</taxon>
        <taxon>Burkholderiales</taxon>
        <taxon>Comamonadaceae</taxon>
        <taxon>Ottowia</taxon>
    </lineage>
</organism>
<dbReference type="EMBL" id="JARVII010000012">
    <property type="protein sequence ID" value="MDG9699479.1"/>
    <property type="molecule type" value="Genomic_DNA"/>
</dbReference>
<evidence type="ECO:0000313" key="3">
    <source>
        <dbReference type="Proteomes" id="UP001237156"/>
    </source>
</evidence>
<dbReference type="SUPFAM" id="SSF88723">
    <property type="entry name" value="PIN domain-like"/>
    <property type="match status" value="1"/>
</dbReference>
<name>A0AAW6RH69_9BURK</name>
<sequence length="133" mass="15423">MVLLDANLLIGAFDHDCENPCHVQARQHMAQLLNDPEIRLAITPLIRYEVLRGIKNIDAKTLTAILNDFEEFDIRERDATRAAEIFRLARKQNVSLDKRQFDLFHCVCAENNRLEFTSQDGDIPRIRKLMSET</sequence>
<dbReference type="InterPro" id="IPR029060">
    <property type="entry name" value="PIN-like_dom_sf"/>
</dbReference>
<dbReference type="InterPro" id="IPR002716">
    <property type="entry name" value="PIN_dom"/>
</dbReference>
<dbReference type="Proteomes" id="UP001237156">
    <property type="component" value="Unassembled WGS sequence"/>
</dbReference>
<keyword evidence="3" id="KW-1185">Reference proteome</keyword>
<proteinExistence type="predicted"/>
<reference evidence="2 3" key="1">
    <citation type="submission" date="2023-04" db="EMBL/GenBank/DDBJ databases">
        <title>Ottowia paracancer sp. nov., isolated from human stomach.</title>
        <authorList>
            <person name="Song Y."/>
        </authorList>
    </citation>
    <scope>NUCLEOTIDE SEQUENCE [LARGE SCALE GENOMIC DNA]</scope>
    <source>
        <strain evidence="2 3">10c7w1</strain>
    </source>
</reference>
<feature type="domain" description="PIN" evidence="1">
    <location>
        <begin position="2"/>
        <end position="128"/>
    </location>
</feature>
<comment type="caution">
    <text evidence="2">The sequence shown here is derived from an EMBL/GenBank/DDBJ whole genome shotgun (WGS) entry which is preliminary data.</text>
</comment>
<accession>A0AAW6RH69</accession>
<gene>
    <name evidence="2" type="ORF">QB898_07105</name>
</gene>
<evidence type="ECO:0000259" key="1">
    <source>
        <dbReference type="Pfam" id="PF01850"/>
    </source>
</evidence>
<protein>
    <submittedName>
        <fullName evidence="2">PIN domain-containing protein</fullName>
    </submittedName>
</protein>
<dbReference type="Gene3D" id="3.40.50.1010">
    <property type="entry name" value="5'-nuclease"/>
    <property type="match status" value="1"/>
</dbReference>